<keyword evidence="2" id="KW-1185">Reference proteome</keyword>
<sequence>MSASEETKTDYVERLARISWRQLITASSLPVFKTRSYTAARNTVSDLLGALRVMKCWGFKDLIDLRLEDNLLVNRGG</sequence>
<protein>
    <submittedName>
        <fullName evidence="1">Uncharacterized protein</fullName>
    </submittedName>
</protein>
<name>A0A4Z2G087_9TELE</name>
<dbReference type="EMBL" id="SRLO01000801">
    <property type="protein sequence ID" value="TNN46224.1"/>
    <property type="molecule type" value="Genomic_DNA"/>
</dbReference>
<accession>A0A4Z2G087</accession>
<reference evidence="1 2" key="1">
    <citation type="submission" date="2019-03" db="EMBL/GenBank/DDBJ databases">
        <title>First draft genome of Liparis tanakae, snailfish: a comprehensive survey of snailfish specific genes.</title>
        <authorList>
            <person name="Kim W."/>
            <person name="Song I."/>
            <person name="Jeong J.-H."/>
            <person name="Kim D."/>
            <person name="Kim S."/>
            <person name="Ryu S."/>
            <person name="Song J.Y."/>
            <person name="Lee S.K."/>
        </authorList>
    </citation>
    <scope>NUCLEOTIDE SEQUENCE [LARGE SCALE GENOMIC DNA]</scope>
    <source>
        <tissue evidence="1">Muscle</tissue>
    </source>
</reference>
<evidence type="ECO:0000313" key="1">
    <source>
        <dbReference type="EMBL" id="TNN46224.1"/>
    </source>
</evidence>
<dbReference type="AlphaFoldDB" id="A0A4Z2G087"/>
<proteinExistence type="predicted"/>
<gene>
    <name evidence="1" type="ORF">EYF80_043574</name>
</gene>
<evidence type="ECO:0000313" key="2">
    <source>
        <dbReference type="Proteomes" id="UP000314294"/>
    </source>
</evidence>
<dbReference type="Proteomes" id="UP000314294">
    <property type="component" value="Unassembled WGS sequence"/>
</dbReference>
<comment type="caution">
    <text evidence="1">The sequence shown here is derived from an EMBL/GenBank/DDBJ whole genome shotgun (WGS) entry which is preliminary data.</text>
</comment>
<organism evidence="1 2">
    <name type="scientific">Liparis tanakae</name>
    <name type="common">Tanaka's snailfish</name>
    <dbReference type="NCBI Taxonomy" id="230148"/>
    <lineage>
        <taxon>Eukaryota</taxon>
        <taxon>Metazoa</taxon>
        <taxon>Chordata</taxon>
        <taxon>Craniata</taxon>
        <taxon>Vertebrata</taxon>
        <taxon>Euteleostomi</taxon>
        <taxon>Actinopterygii</taxon>
        <taxon>Neopterygii</taxon>
        <taxon>Teleostei</taxon>
        <taxon>Neoteleostei</taxon>
        <taxon>Acanthomorphata</taxon>
        <taxon>Eupercaria</taxon>
        <taxon>Perciformes</taxon>
        <taxon>Cottioidei</taxon>
        <taxon>Cottales</taxon>
        <taxon>Liparidae</taxon>
        <taxon>Liparis</taxon>
    </lineage>
</organism>